<evidence type="ECO:0000256" key="2">
    <source>
        <dbReference type="ARBA" id="ARBA00010004"/>
    </source>
</evidence>
<keyword evidence="9" id="KW-0472">Membrane</keyword>
<dbReference type="InterPro" id="IPR012823">
    <property type="entry name" value="Flagell_FliJ"/>
</dbReference>
<dbReference type="GO" id="GO:0015031">
    <property type="term" value="P:protein transport"/>
    <property type="evidence" value="ECO:0007669"/>
    <property type="project" value="UniProtKB-KW"/>
</dbReference>
<dbReference type="STRING" id="945543.VIBR0546_21635"/>
<reference evidence="12 13" key="1">
    <citation type="journal article" date="2012" name="Int. J. Syst. Evol. Microbiol.">
        <title>Vibrio caribbeanicus sp. nov., isolated from the marine sponge Scleritoderma cyanea.</title>
        <authorList>
            <person name="Hoffmann M."/>
            <person name="Monday S.R."/>
            <person name="Allard M.W."/>
            <person name="Strain E.A."/>
            <person name="Whittaker P."/>
            <person name="Naum M."/>
            <person name="McCarthy P.J."/>
            <person name="Lopez J.V."/>
            <person name="Fischer M."/>
            <person name="Brown E.W."/>
        </authorList>
    </citation>
    <scope>NUCLEOTIDE SEQUENCE [LARGE SCALE GENOMIC DNA]</scope>
    <source>
        <strain evidence="12 13">LMG 20546</strain>
    </source>
</reference>
<keyword evidence="10" id="KW-1006">Bacterial flagellum protein export</keyword>
<dbReference type="Pfam" id="PF02050">
    <property type="entry name" value="FliJ"/>
    <property type="match status" value="1"/>
</dbReference>
<evidence type="ECO:0000256" key="11">
    <source>
        <dbReference type="SAM" id="Coils"/>
    </source>
</evidence>
<protein>
    <recommendedName>
        <fullName evidence="3">Flagellar FliJ protein</fullName>
    </recommendedName>
</protein>
<accession>E8LU65</accession>
<dbReference type="GO" id="GO:0044781">
    <property type="term" value="P:bacterial-type flagellum organization"/>
    <property type="evidence" value="ECO:0007669"/>
    <property type="project" value="UniProtKB-KW"/>
</dbReference>
<sequence>MQAKLQAIEKFQKIQQQQRDAMSQQLETKRQQQAAAAEKLNQLANLKQQTSPWLSCGEVNREVLLNYSRVDQMLRKLINHQQHEQALMQAECASLQNQLQSKHLKVKGIESTLERWQNEYQSQQLKRQELALEELINHRFAVKSN</sequence>
<dbReference type="EMBL" id="AEVS01000062">
    <property type="protein sequence ID" value="EGA65730.1"/>
    <property type="molecule type" value="Genomic_DNA"/>
</dbReference>
<dbReference type="Gene3D" id="1.10.287.1700">
    <property type="match status" value="1"/>
</dbReference>
<comment type="caution">
    <text evidence="12">The sequence shown here is derived from an EMBL/GenBank/DDBJ whole genome shotgun (WGS) entry which is preliminary data.</text>
</comment>
<gene>
    <name evidence="12" type="ORF">VIBR0546_21635</name>
</gene>
<keyword evidence="6" id="KW-0145">Chemotaxis</keyword>
<evidence type="ECO:0000256" key="8">
    <source>
        <dbReference type="ARBA" id="ARBA00022927"/>
    </source>
</evidence>
<feature type="coiled-coil region" evidence="11">
    <location>
        <begin position="106"/>
        <end position="133"/>
    </location>
</feature>
<evidence type="ECO:0000313" key="13">
    <source>
        <dbReference type="Proteomes" id="UP000004371"/>
    </source>
</evidence>
<keyword evidence="11" id="KW-0175">Coiled coil</keyword>
<keyword evidence="8" id="KW-0653">Protein transport</keyword>
<dbReference type="GO" id="GO:0071973">
    <property type="term" value="P:bacterial-type flagellum-dependent cell motility"/>
    <property type="evidence" value="ECO:0007669"/>
    <property type="project" value="InterPro"/>
</dbReference>
<name>E8LU65_9VIBR</name>
<evidence type="ECO:0000256" key="1">
    <source>
        <dbReference type="ARBA" id="ARBA00004413"/>
    </source>
</evidence>
<dbReference type="InterPro" id="IPR053716">
    <property type="entry name" value="Flag_assembly_chemotaxis_eff"/>
</dbReference>
<dbReference type="RefSeq" id="WP_006879376.1">
    <property type="nucleotide sequence ID" value="NZ_AEVS01000062.1"/>
</dbReference>
<dbReference type="GO" id="GO:0006935">
    <property type="term" value="P:chemotaxis"/>
    <property type="evidence" value="ECO:0007669"/>
    <property type="project" value="UniProtKB-KW"/>
</dbReference>
<dbReference type="GO" id="GO:0005886">
    <property type="term" value="C:plasma membrane"/>
    <property type="evidence" value="ECO:0007669"/>
    <property type="project" value="UniProtKB-SubCell"/>
</dbReference>
<proteinExistence type="inferred from homology"/>
<keyword evidence="4" id="KW-0813">Transport</keyword>
<comment type="subcellular location">
    <subcellularLocation>
        <location evidence="1">Cell membrane</location>
        <topology evidence="1">Peripheral membrane protein</topology>
        <orientation evidence="1">Cytoplasmic side</orientation>
    </subcellularLocation>
</comment>
<organism evidence="12 13">
    <name type="scientific">Vibrio brasiliensis LMG 20546</name>
    <dbReference type="NCBI Taxonomy" id="945543"/>
    <lineage>
        <taxon>Bacteria</taxon>
        <taxon>Pseudomonadati</taxon>
        <taxon>Pseudomonadota</taxon>
        <taxon>Gammaproteobacteria</taxon>
        <taxon>Vibrionales</taxon>
        <taxon>Vibrionaceae</taxon>
        <taxon>Vibrio</taxon>
        <taxon>Vibrio oreintalis group</taxon>
    </lineage>
</organism>
<dbReference type="eggNOG" id="ENOG5031P7W">
    <property type="taxonomic scope" value="Bacteria"/>
</dbReference>
<dbReference type="GO" id="GO:0009288">
    <property type="term" value="C:bacterial-type flagellum"/>
    <property type="evidence" value="ECO:0007669"/>
    <property type="project" value="InterPro"/>
</dbReference>
<evidence type="ECO:0000256" key="4">
    <source>
        <dbReference type="ARBA" id="ARBA00022448"/>
    </source>
</evidence>
<keyword evidence="5" id="KW-1003">Cell membrane</keyword>
<keyword evidence="7" id="KW-1005">Bacterial flagellum biogenesis</keyword>
<evidence type="ECO:0000256" key="6">
    <source>
        <dbReference type="ARBA" id="ARBA00022500"/>
    </source>
</evidence>
<evidence type="ECO:0000256" key="9">
    <source>
        <dbReference type="ARBA" id="ARBA00023136"/>
    </source>
</evidence>
<evidence type="ECO:0000313" key="12">
    <source>
        <dbReference type="EMBL" id="EGA65730.1"/>
    </source>
</evidence>
<keyword evidence="13" id="KW-1185">Reference proteome</keyword>
<evidence type="ECO:0000256" key="10">
    <source>
        <dbReference type="ARBA" id="ARBA00023225"/>
    </source>
</evidence>
<comment type="similarity">
    <text evidence="2">Belongs to the FliJ family.</text>
</comment>
<dbReference type="AlphaFoldDB" id="E8LU65"/>
<evidence type="ECO:0000256" key="3">
    <source>
        <dbReference type="ARBA" id="ARBA00020392"/>
    </source>
</evidence>
<dbReference type="OrthoDB" id="5815965at2"/>
<evidence type="ECO:0000256" key="7">
    <source>
        <dbReference type="ARBA" id="ARBA00022795"/>
    </source>
</evidence>
<dbReference type="Proteomes" id="UP000004371">
    <property type="component" value="Unassembled WGS sequence"/>
</dbReference>
<evidence type="ECO:0000256" key="5">
    <source>
        <dbReference type="ARBA" id="ARBA00022475"/>
    </source>
</evidence>